<name>A0A7W5FKY8_9BACL</name>
<evidence type="ECO:0000256" key="1">
    <source>
        <dbReference type="ARBA" id="ARBA00000971"/>
    </source>
</evidence>
<dbReference type="SUPFAM" id="SSF109998">
    <property type="entry name" value="Triger factor/SurA peptide-binding domain-like"/>
    <property type="match status" value="1"/>
</dbReference>
<dbReference type="PANTHER" id="PTHR47245:SF1">
    <property type="entry name" value="FOLDASE PROTEIN PRSA"/>
    <property type="match status" value="1"/>
</dbReference>
<organism evidence="8 9">
    <name type="scientific">Paenibacillus phyllosphaerae</name>
    <dbReference type="NCBI Taxonomy" id="274593"/>
    <lineage>
        <taxon>Bacteria</taxon>
        <taxon>Bacillati</taxon>
        <taxon>Bacillota</taxon>
        <taxon>Bacilli</taxon>
        <taxon>Bacillales</taxon>
        <taxon>Paenibacillaceae</taxon>
        <taxon>Paenibacillus</taxon>
    </lineage>
</organism>
<evidence type="ECO:0000256" key="3">
    <source>
        <dbReference type="ARBA" id="ARBA00022729"/>
    </source>
</evidence>
<protein>
    <recommendedName>
        <fullName evidence="2">peptidylprolyl isomerase</fullName>
        <ecNumber evidence="2">5.2.1.8</ecNumber>
    </recommendedName>
</protein>
<evidence type="ECO:0000259" key="7">
    <source>
        <dbReference type="PROSITE" id="PS50198"/>
    </source>
</evidence>
<dbReference type="InterPro" id="IPR000297">
    <property type="entry name" value="PPIase_PpiC"/>
</dbReference>
<keyword evidence="5 6" id="KW-0413">Isomerase</keyword>
<dbReference type="Pfam" id="PF00639">
    <property type="entry name" value="Rotamase"/>
    <property type="match status" value="1"/>
</dbReference>
<evidence type="ECO:0000256" key="4">
    <source>
        <dbReference type="ARBA" id="ARBA00023110"/>
    </source>
</evidence>
<feature type="domain" description="PpiC" evidence="7">
    <location>
        <begin position="126"/>
        <end position="216"/>
    </location>
</feature>
<dbReference type="Gene3D" id="3.10.50.40">
    <property type="match status" value="1"/>
</dbReference>
<comment type="catalytic activity">
    <reaction evidence="1">
        <text>[protein]-peptidylproline (omega=180) = [protein]-peptidylproline (omega=0)</text>
        <dbReference type="Rhea" id="RHEA:16237"/>
        <dbReference type="Rhea" id="RHEA-COMP:10747"/>
        <dbReference type="Rhea" id="RHEA-COMP:10748"/>
        <dbReference type="ChEBI" id="CHEBI:83833"/>
        <dbReference type="ChEBI" id="CHEBI:83834"/>
        <dbReference type="EC" id="5.2.1.8"/>
    </reaction>
</comment>
<dbReference type="EMBL" id="JACHXK010000001">
    <property type="protein sequence ID" value="MBB3108655.1"/>
    <property type="molecule type" value="Genomic_DNA"/>
</dbReference>
<dbReference type="GO" id="GO:0003755">
    <property type="term" value="F:peptidyl-prolyl cis-trans isomerase activity"/>
    <property type="evidence" value="ECO:0007669"/>
    <property type="project" value="UniProtKB-KW"/>
</dbReference>
<accession>A0A7W5FKY8</accession>
<proteinExistence type="predicted"/>
<evidence type="ECO:0000256" key="6">
    <source>
        <dbReference type="PROSITE-ProRule" id="PRU00278"/>
    </source>
</evidence>
<keyword evidence="9" id="KW-1185">Reference proteome</keyword>
<dbReference type="Proteomes" id="UP000570361">
    <property type="component" value="Unassembled WGS sequence"/>
</dbReference>
<dbReference type="AlphaFoldDB" id="A0A7W5FKY8"/>
<comment type="caution">
    <text evidence="8">The sequence shown here is derived from an EMBL/GenBank/DDBJ whole genome shotgun (WGS) entry which is preliminary data.</text>
</comment>
<dbReference type="PANTHER" id="PTHR47245">
    <property type="entry name" value="PEPTIDYLPROLYL ISOMERASE"/>
    <property type="match status" value="1"/>
</dbReference>
<keyword evidence="3" id="KW-0732">Signal</keyword>
<sequence>MTPLQTTALAIGGHAVTYRELFRQGLMAEQLTIIEHTIDNQLIGQWADELNVRATQEELMAELTKFRKGRQLFTAAKTNAWLLQHGMSVSDALELLRPVVLAAKLAETVITDETIERYFHEHLPSFEEVELSRLLVQEYGEAQELYFRLEEGEEFFRLARMFSLDEATRMAGGYAGISSRSELALEVAALLLGASAGEVAGPIETKAGYWLVRLEALYPAELTDEVRETIRQQLFRMELGERRDRTDLELMIWNGDED</sequence>
<dbReference type="EC" id="5.2.1.8" evidence="2"/>
<dbReference type="InterPro" id="IPR027304">
    <property type="entry name" value="Trigger_fact/SurA_dom_sf"/>
</dbReference>
<gene>
    <name evidence="8" type="ORF">FHS18_000683</name>
</gene>
<evidence type="ECO:0000313" key="9">
    <source>
        <dbReference type="Proteomes" id="UP000570361"/>
    </source>
</evidence>
<dbReference type="InterPro" id="IPR050245">
    <property type="entry name" value="PrsA_foldase"/>
</dbReference>
<dbReference type="SUPFAM" id="SSF54534">
    <property type="entry name" value="FKBP-like"/>
    <property type="match status" value="1"/>
</dbReference>
<dbReference type="InterPro" id="IPR046357">
    <property type="entry name" value="PPIase_dom_sf"/>
</dbReference>
<reference evidence="8 9" key="1">
    <citation type="submission" date="2020-08" db="EMBL/GenBank/DDBJ databases">
        <title>Genomic Encyclopedia of Type Strains, Phase III (KMG-III): the genomes of soil and plant-associated and newly described type strains.</title>
        <authorList>
            <person name="Whitman W."/>
        </authorList>
    </citation>
    <scope>NUCLEOTIDE SEQUENCE [LARGE SCALE GENOMIC DNA]</scope>
    <source>
        <strain evidence="8 9">CECT 5862</strain>
    </source>
</reference>
<evidence type="ECO:0000256" key="2">
    <source>
        <dbReference type="ARBA" id="ARBA00013194"/>
    </source>
</evidence>
<keyword evidence="4 6" id="KW-0697">Rotamase</keyword>
<evidence type="ECO:0000256" key="5">
    <source>
        <dbReference type="ARBA" id="ARBA00023235"/>
    </source>
</evidence>
<dbReference type="PROSITE" id="PS50198">
    <property type="entry name" value="PPIC_PPIASE_2"/>
    <property type="match status" value="1"/>
</dbReference>
<dbReference type="RefSeq" id="WP_183596943.1">
    <property type="nucleotide sequence ID" value="NZ_JACHXK010000001.1"/>
</dbReference>
<evidence type="ECO:0000313" key="8">
    <source>
        <dbReference type="EMBL" id="MBB3108655.1"/>
    </source>
</evidence>